<gene>
    <name evidence="2" type="ORF">O6P43_002517</name>
</gene>
<feature type="domain" description="Neprosin PEP catalytic" evidence="1">
    <location>
        <begin position="76"/>
        <end position="283"/>
    </location>
</feature>
<dbReference type="Gene3D" id="3.90.1320.10">
    <property type="entry name" value="Outer-capsid protein sigma 3, large lobe"/>
    <property type="match status" value="1"/>
</dbReference>
<dbReference type="KEGG" id="qsa:O6P43_002517"/>
<keyword evidence="3" id="KW-1185">Reference proteome</keyword>
<organism evidence="2 3">
    <name type="scientific">Quillaja saponaria</name>
    <name type="common">Soap bark tree</name>
    <dbReference type="NCBI Taxonomy" id="32244"/>
    <lineage>
        <taxon>Eukaryota</taxon>
        <taxon>Viridiplantae</taxon>
        <taxon>Streptophyta</taxon>
        <taxon>Embryophyta</taxon>
        <taxon>Tracheophyta</taxon>
        <taxon>Spermatophyta</taxon>
        <taxon>Magnoliopsida</taxon>
        <taxon>eudicotyledons</taxon>
        <taxon>Gunneridae</taxon>
        <taxon>Pentapetalae</taxon>
        <taxon>rosids</taxon>
        <taxon>fabids</taxon>
        <taxon>Fabales</taxon>
        <taxon>Quillajaceae</taxon>
        <taxon>Quillaja</taxon>
    </lineage>
</organism>
<evidence type="ECO:0000259" key="1">
    <source>
        <dbReference type="PROSITE" id="PS52045"/>
    </source>
</evidence>
<reference evidence="2" key="1">
    <citation type="journal article" date="2023" name="Science">
        <title>Elucidation of the pathway for biosynthesis of saponin adjuvants from the soapbark tree.</title>
        <authorList>
            <person name="Reed J."/>
            <person name="Orme A."/>
            <person name="El-Demerdash A."/>
            <person name="Owen C."/>
            <person name="Martin L.B.B."/>
            <person name="Misra R.C."/>
            <person name="Kikuchi S."/>
            <person name="Rejzek M."/>
            <person name="Martin A.C."/>
            <person name="Harkess A."/>
            <person name="Leebens-Mack J."/>
            <person name="Louveau T."/>
            <person name="Stephenson M.J."/>
            <person name="Osbourn A."/>
        </authorList>
    </citation>
    <scope>NUCLEOTIDE SEQUENCE</scope>
    <source>
        <strain evidence="2">S10</strain>
    </source>
</reference>
<dbReference type="PANTHER" id="PTHR31589">
    <property type="entry name" value="PROTEIN, PUTATIVE (DUF239)-RELATED-RELATED"/>
    <property type="match status" value="1"/>
</dbReference>
<comment type="caution">
    <text evidence="2">The sequence shown here is derived from an EMBL/GenBank/DDBJ whole genome shotgun (WGS) entry which is preliminary data.</text>
</comment>
<sequence length="284" mass="31515">MEVETQLKLINKPSVKSIQRKPSFEQRKSRRTGAYAPKIGLEKDLCPLNTVPIRRTTKQDLIRAKALSNSVRPNTQTSPGSHYAVFYMKKFDNISYTGVKGRINAYNPRVEKDQMSDANTWVQNGPDQSLNTIVTGWMVYPTIYGGDDRSHFFSAWTDAETKNWWLLAGDNNSSIGYFPAALFSNLTSADRVGWGGRVINPGNDTSPPMGSGYFPDADATHCASFSQMLYQTTLSKEFVGPSDKSRTETYADNTDCYNVEYYGYQGADMGYTILFGGPGGNCGS</sequence>
<dbReference type="AlphaFoldDB" id="A0AAD7QCM4"/>
<dbReference type="EMBL" id="JARAOO010000002">
    <property type="protein sequence ID" value="KAJ7979080.1"/>
    <property type="molecule type" value="Genomic_DNA"/>
</dbReference>
<dbReference type="PROSITE" id="PS52045">
    <property type="entry name" value="NEPROSIN_PEP_CD"/>
    <property type="match status" value="1"/>
</dbReference>
<protein>
    <recommendedName>
        <fullName evidence="1">Neprosin PEP catalytic domain-containing protein</fullName>
    </recommendedName>
</protein>
<dbReference type="Pfam" id="PF03080">
    <property type="entry name" value="Neprosin"/>
    <property type="match status" value="1"/>
</dbReference>
<dbReference type="PANTHER" id="PTHR31589:SF223">
    <property type="entry name" value="PROTEIN, PUTATIVE (DUF239)-RELATED"/>
    <property type="match status" value="1"/>
</dbReference>
<evidence type="ECO:0000313" key="2">
    <source>
        <dbReference type="EMBL" id="KAJ7979080.1"/>
    </source>
</evidence>
<dbReference type="InterPro" id="IPR053168">
    <property type="entry name" value="Glutamic_endopeptidase"/>
</dbReference>
<evidence type="ECO:0000313" key="3">
    <source>
        <dbReference type="Proteomes" id="UP001163823"/>
    </source>
</evidence>
<name>A0AAD7QCM4_QUISA</name>
<dbReference type="Proteomes" id="UP001163823">
    <property type="component" value="Chromosome 2"/>
</dbReference>
<accession>A0AAD7QCM4</accession>
<proteinExistence type="predicted"/>
<dbReference type="InterPro" id="IPR004314">
    <property type="entry name" value="Neprosin"/>
</dbReference>